<evidence type="ECO:0000259" key="1">
    <source>
        <dbReference type="PROSITE" id="PS50853"/>
    </source>
</evidence>
<dbReference type="CDD" id="cd14948">
    <property type="entry name" value="BACON"/>
    <property type="match status" value="1"/>
</dbReference>
<dbReference type="PROSITE" id="PS51257">
    <property type="entry name" value="PROKAR_LIPOPROTEIN"/>
    <property type="match status" value="1"/>
</dbReference>
<feature type="domain" description="Fibronectin type-III" evidence="1">
    <location>
        <begin position="231"/>
        <end position="342"/>
    </location>
</feature>
<dbReference type="Pfam" id="PF13004">
    <property type="entry name" value="BACON"/>
    <property type="match status" value="1"/>
</dbReference>
<keyword evidence="3" id="KW-1185">Reference proteome</keyword>
<reference evidence="3" key="1">
    <citation type="journal article" date="2019" name="Int. J. Syst. Evol. Microbiol.">
        <title>The Global Catalogue of Microorganisms (GCM) 10K type strain sequencing project: providing services to taxonomists for standard genome sequencing and annotation.</title>
        <authorList>
            <consortium name="The Broad Institute Genomics Platform"/>
            <consortium name="The Broad Institute Genome Sequencing Center for Infectious Disease"/>
            <person name="Wu L."/>
            <person name="Ma J."/>
        </authorList>
    </citation>
    <scope>NUCLEOTIDE SEQUENCE [LARGE SCALE GENOMIC DNA]</scope>
    <source>
        <strain evidence="3">CCUG 53762</strain>
    </source>
</reference>
<dbReference type="Gene3D" id="2.60.40.10">
    <property type="entry name" value="Immunoglobulins"/>
    <property type="match status" value="1"/>
</dbReference>
<dbReference type="PROSITE" id="PS50853">
    <property type="entry name" value="FN3"/>
    <property type="match status" value="1"/>
</dbReference>
<dbReference type="Proteomes" id="UP001597118">
    <property type="component" value="Unassembled WGS sequence"/>
</dbReference>
<dbReference type="RefSeq" id="WP_379662267.1">
    <property type="nucleotide sequence ID" value="NZ_JBHUDG010000012.1"/>
</dbReference>
<organism evidence="2 3">
    <name type="scientific">Pseudopedobacter beijingensis</name>
    <dbReference type="NCBI Taxonomy" id="1207056"/>
    <lineage>
        <taxon>Bacteria</taxon>
        <taxon>Pseudomonadati</taxon>
        <taxon>Bacteroidota</taxon>
        <taxon>Sphingobacteriia</taxon>
        <taxon>Sphingobacteriales</taxon>
        <taxon>Sphingobacteriaceae</taxon>
        <taxon>Pseudopedobacter</taxon>
    </lineage>
</organism>
<dbReference type="InterPro" id="IPR003961">
    <property type="entry name" value="FN3_dom"/>
</dbReference>
<evidence type="ECO:0000313" key="2">
    <source>
        <dbReference type="EMBL" id="MFD1629889.1"/>
    </source>
</evidence>
<sequence length="591" mass="65163">MKKSNKIYALLILTMTLITVSCSKKDVPLFLKRNSDAMNFSYLNTTKDLTILSNGKWKVTSQNDWINLDPAEGTGDGKTEQIIKVTVKQNTDDARSGEIFLENDIKSFSINIAQEEGHLVLNKPVMASSFIINEELIGQRIQIPYIKGATTDKATVTASLQGPGSAGLTVEDLYDFELNAGEDFIPVVIKGTPTAVGEIQVTLHLEIPSRSIVEDLIVKSRTKLEDNGLDPLESPTVTVVQLLPRLAVLDWGKYTKGSGISRKFELELATSQYGSAIRRYANQTDWLNSTSIGTGSYFFDHNRFVFADLEPGTAYWFRIVHKTINTQNLDSDISYFQFTTPAEDVLGPNVILYKDFDDFWWGGSPIYQAFGVQPTEAQIQASLNPKSSTAKSTDYRTMSWNNNIGSTFDGNLGPAKAPLLYNAYWDGAKYGSNFTSSSYAGWHGANAFAASGCMRLATASAQGYLKTPKLEEITGTADILVTVNTAAYYEPYHSWGEDVLRHYIIVEGDGTITDGGPTLSSTDNNKQIIVQCASNVSSTTKGPLYNTNRTTTHKVKISGATSNTRIVIKTLPYSGSDHYRIWLDDIKITKE</sequence>
<dbReference type="EMBL" id="JBHUDG010000012">
    <property type="protein sequence ID" value="MFD1629889.1"/>
    <property type="molecule type" value="Genomic_DNA"/>
</dbReference>
<comment type="caution">
    <text evidence="2">The sequence shown here is derived from an EMBL/GenBank/DDBJ whole genome shotgun (WGS) entry which is preliminary data.</text>
</comment>
<gene>
    <name evidence="2" type="ORF">ACFSAH_08375</name>
</gene>
<dbReference type="InterPro" id="IPR024361">
    <property type="entry name" value="BACON"/>
</dbReference>
<protein>
    <submittedName>
        <fullName evidence="2">BACON domain-containing protein</fullName>
    </submittedName>
</protein>
<dbReference type="InterPro" id="IPR013783">
    <property type="entry name" value="Ig-like_fold"/>
</dbReference>
<evidence type="ECO:0000313" key="3">
    <source>
        <dbReference type="Proteomes" id="UP001597118"/>
    </source>
</evidence>
<proteinExistence type="predicted"/>
<accession>A0ABW4ID25</accession>
<name>A0ABW4ID25_9SPHI</name>